<dbReference type="GeneID" id="20675298"/>
<evidence type="ECO:0000313" key="2">
    <source>
        <dbReference type="EMBL" id="ETW79588.1"/>
    </source>
</evidence>
<feature type="region of interest" description="Disordered" evidence="1">
    <location>
        <begin position="55"/>
        <end position="110"/>
    </location>
</feature>
<protein>
    <submittedName>
        <fullName evidence="2">Uncharacterized protein</fullName>
    </submittedName>
</protein>
<dbReference type="InParanoid" id="W4K179"/>
<organism evidence="2 3">
    <name type="scientific">Heterobasidion irregulare (strain TC 32-1)</name>
    <dbReference type="NCBI Taxonomy" id="747525"/>
    <lineage>
        <taxon>Eukaryota</taxon>
        <taxon>Fungi</taxon>
        <taxon>Dikarya</taxon>
        <taxon>Basidiomycota</taxon>
        <taxon>Agaricomycotina</taxon>
        <taxon>Agaricomycetes</taxon>
        <taxon>Russulales</taxon>
        <taxon>Bondarzewiaceae</taxon>
        <taxon>Heterobasidion</taxon>
        <taxon>Heterobasidion annosum species complex</taxon>
    </lineage>
</organism>
<dbReference type="OrthoDB" id="3216045at2759"/>
<keyword evidence="3" id="KW-1185">Reference proteome</keyword>
<dbReference type="AlphaFoldDB" id="W4K179"/>
<proteinExistence type="predicted"/>
<reference evidence="2 3" key="1">
    <citation type="journal article" date="2012" name="New Phytol.">
        <title>Insight into trade-off between wood decay and parasitism from the genome of a fungal forest pathogen.</title>
        <authorList>
            <person name="Olson A."/>
            <person name="Aerts A."/>
            <person name="Asiegbu F."/>
            <person name="Belbahri L."/>
            <person name="Bouzid O."/>
            <person name="Broberg A."/>
            <person name="Canback B."/>
            <person name="Coutinho P.M."/>
            <person name="Cullen D."/>
            <person name="Dalman K."/>
            <person name="Deflorio G."/>
            <person name="van Diepen L.T."/>
            <person name="Dunand C."/>
            <person name="Duplessis S."/>
            <person name="Durling M."/>
            <person name="Gonthier P."/>
            <person name="Grimwood J."/>
            <person name="Fossdal C.G."/>
            <person name="Hansson D."/>
            <person name="Henrissat B."/>
            <person name="Hietala A."/>
            <person name="Himmelstrand K."/>
            <person name="Hoffmeister D."/>
            <person name="Hogberg N."/>
            <person name="James T.Y."/>
            <person name="Karlsson M."/>
            <person name="Kohler A."/>
            <person name="Kues U."/>
            <person name="Lee Y.H."/>
            <person name="Lin Y.C."/>
            <person name="Lind M."/>
            <person name="Lindquist E."/>
            <person name="Lombard V."/>
            <person name="Lucas S."/>
            <person name="Lunden K."/>
            <person name="Morin E."/>
            <person name="Murat C."/>
            <person name="Park J."/>
            <person name="Raffaello T."/>
            <person name="Rouze P."/>
            <person name="Salamov A."/>
            <person name="Schmutz J."/>
            <person name="Solheim H."/>
            <person name="Stahlberg J."/>
            <person name="Velez H."/>
            <person name="de Vries R.P."/>
            <person name="Wiebenga A."/>
            <person name="Woodward S."/>
            <person name="Yakovlev I."/>
            <person name="Garbelotto M."/>
            <person name="Martin F."/>
            <person name="Grigoriev I.V."/>
            <person name="Stenlid J."/>
        </authorList>
    </citation>
    <scope>NUCLEOTIDE SEQUENCE [LARGE SCALE GENOMIC DNA]</scope>
    <source>
        <strain evidence="2 3">TC 32-1</strain>
    </source>
</reference>
<accession>W4K179</accession>
<gene>
    <name evidence="2" type="ORF">HETIRDRAFT_440714</name>
</gene>
<evidence type="ECO:0000256" key="1">
    <source>
        <dbReference type="SAM" id="MobiDB-lite"/>
    </source>
</evidence>
<evidence type="ECO:0000313" key="3">
    <source>
        <dbReference type="Proteomes" id="UP000030671"/>
    </source>
</evidence>
<dbReference type="KEGG" id="hir:HETIRDRAFT_440714"/>
<dbReference type="RefSeq" id="XP_009548159.1">
    <property type="nucleotide sequence ID" value="XM_009549864.1"/>
</dbReference>
<dbReference type="EMBL" id="KI925460">
    <property type="protein sequence ID" value="ETW79588.1"/>
    <property type="molecule type" value="Genomic_DNA"/>
</dbReference>
<dbReference type="Proteomes" id="UP000030671">
    <property type="component" value="Unassembled WGS sequence"/>
</dbReference>
<name>W4K179_HETIT</name>
<feature type="region of interest" description="Disordered" evidence="1">
    <location>
        <begin position="225"/>
        <end position="247"/>
    </location>
</feature>
<dbReference type="HOGENOM" id="CLU_1124677_0_0_1"/>
<sequence length="247" mass="27286">MHEKHTMETGTLLSALADSQRTVQSLREENMALMSRMQELELKLSDAQTQIRRQQYTARPAVDRIASRPSSSEGSSHRRLQPRVHGFTSTTSMRDASPRASSRHSLDVSEDDTQVLSLVSSETNYRNQNVKRRMSNASSVFAFPPSNMSMIAHEDATSVLTRSRAGSFRSQSPSLMSGARQRMNMSVSSAGNVSPTTANFSMNEMAGSPRSLYLRPEHELHLGDMASLDLQFEDDEDDADGRGVDGG</sequence>